<keyword evidence="3" id="KW-1185">Reference proteome</keyword>
<evidence type="ECO:0000313" key="3">
    <source>
        <dbReference type="Proteomes" id="UP000187046"/>
    </source>
</evidence>
<evidence type="ECO:0000256" key="1">
    <source>
        <dbReference type="SAM" id="Phobius"/>
    </source>
</evidence>
<feature type="transmembrane region" description="Helical" evidence="1">
    <location>
        <begin position="37"/>
        <end position="58"/>
    </location>
</feature>
<keyword evidence="1" id="KW-0812">Transmembrane</keyword>
<proteinExistence type="predicted"/>
<feature type="transmembrane region" description="Helical" evidence="1">
    <location>
        <begin position="65"/>
        <end position="86"/>
    </location>
</feature>
<comment type="caution">
    <text evidence="2">The sequence shown here is derived from an EMBL/GenBank/DDBJ whole genome shotgun (WGS) entry which is preliminary data.</text>
</comment>
<protein>
    <recommendedName>
        <fullName evidence="4">DUF4181 domain-containing protein</fullName>
    </recommendedName>
</protein>
<evidence type="ECO:0000313" key="2">
    <source>
        <dbReference type="EMBL" id="OMI28848.1"/>
    </source>
</evidence>
<keyword evidence="1" id="KW-0472">Membrane</keyword>
<accession>A0ABX3I619</accession>
<evidence type="ECO:0008006" key="4">
    <source>
        <dbReference type="Google" id="ProtNLM"/>
    </source>
</evidence>
<name>A0ABX3I619_9BACI</name>
<gene>
    <name evidence="2" type="ORF">BTA31_06805</name>
</gene>
<dbReference type="EMBL" id="MRBL01000006">
    <property type="protein sequence ID" value="OMI28848.1"/>
    <property type="molecule type" value="Genomic_DNA"/>
</dbReference>
<sequence>MDSRTAREKEPPLVKVFHYLTLAGIFLLIIPSGLNPVYLYVGFILFGLNIGVRSFVLLKKDKKGEFIFTIAACLFLIGYSAVRLYFISY</sequence>
<reference evidence="2 3" key="1">
    <citation type="submission" date="2016-12" db="EMBL/GenBank/DDBJ databases">
        <title>Bacillus phylogenomics.</title>
        <authorList>
            <person name="Dunlap C."/>
        </authorList>
    </citation>
    <scope>NUCLEOTIDE SEQUENCE [LARGE SCALE GENOMIC DNA]</scope>
    <source>
        <strain evidence="2 3">NRRL B-41327</strain>
    </source>
</reference>
<keyword evidence="1" id="KW-1133">Transmembrane helix</keyword>
<organism evidence="2 3">
    <name type="scientific">Bacillus haynesii</name>
    <dbReference type="NCBI Taxonomy" id="1925021"/>
    <lineage>
        <taxon>Bacteria</taxon>
        <taxon>Bacillati</taxon>
        <taxon>Bacillota</taxon>
        <taxon>Bacilli</taxon>
        <taxon>Bacillales</taxon>
        <taxon>Bacillaceae</taxon>
        <taxon>Bacillus</taxon>
    </lineage>
</organism>
<dbReference type="Proteomes" id="UP000187046">
    <property type="component" value="Unassembled WGS sequence"/>
</dbReference>
<feature type="transmembrane region" description="Helical" evidence="1">
    <location>
        <begin position="12"/>
        <end position="31"/>
    </location>
</feature>
<dbReference type="RefSeq" id="WP_076790191.1">
    <property type="nucleotide sequence ID" value="NZ_MRBL01000006.1"/>
</dbReference>